<proteinExistence type="predicted"/>
<dbReference type="EMBL" id="JANIBJ010000013">
    <property type="protein sequence ID" value="MCQ8104151.1"/>
    <property type="molecule type" value="Genomic_DNA"/>
</dbReference>
<gene>
    <name evidence="1" type="ORF">NP590_08550</name>
</gene>
<evidence type="ECO:0000313" key="1">
    <source>
        <dbReference type="EMBL" id="MCQ8104151.1"/>
    </source>
</evidence>
<keyword evidence="2" id="KW-1185">Reference proteome</keyword>
<accession>A0ABT1TFA2</accession>
<protein>
    <submittedName>
        <fullName evidence="1">Uncharacterized protein</fullName>
    </submittedName>
</protein>
<reference evidence="1 2" key="1">
    <citation type="submission" date="2022-07" db="EMBL/GenBank/DDBJ databases">
        <title>Methylomonas rivi sp. nov., Methylomonas rosea sp. nov., Methylomonas aureus sp. nov. and Methylomonas subterranea sp. nov., four novel methanotrophs isolated from a freshwater creek and the deep terrestrial subsurface.</title>
        <authorList>
            <person name="Abin C."/>
            <person name="Sankaranarayanan K."/>
            <person name="Garner C."/>
            <person name="Sindelar R."/>
            <person name="Kotary K."/>
            <person name="Garner R."/>
            <person name="Barclay S."/>
            <person name="Lawson P."/>
            <person name="Krumholz L."/>
        </authorList>
    </citation>
    <scope>NUCLEOTIDE SEQUENCE [LARGE SCALE GENOMIC DNA]</scope>
    <source>
        <strain evidence="1 2">SURF-2</strain>
    </source>
</reference>
<dbReference type="RefSeq" id="WP_256601920.1">
    <property type="nucleotide sequence ID" value="NZ_JANIBJ010000013.1"/>
</dbReference>
<dbReference type="Proteomes" id="UP001524499">
    <property type="component" value="Unassembled WGS sequence"/>
</dbReference>
<sequence>MINSCDCDALDQAEFFDCLNIGGASPKPMETDWSVKTVANHPRPIVLYPVYRYSPGTKPNRKTIASS</sequence>
<name>A0ABT1TFA2_9GAMM</name>
<comment type="caution">
    <text evidence="1">The sequence shown here is derived from an EMBL/GenBank/DDBJ whole genome shotgun (WGS) entry which is preliminary data.</text>
</comment>
<organism evidence="1 2">
    <name type="scientific">Methylomonas subterranea</name>
    <dbReference type="NCBI Taxonomy" id="2952225"/>
    <lineage>
        <taxon>Bacteria</taxon>
        <taxon>Pseudomonadati</taxon>
        <taxon>Pseudomonadota</taxon>
        <taxon>Gammaproteobacteria</taxon>
        <taxon>Methylococcales</taxon>
        <taxon>Methylococcaceae</taxon>
        <taxon>Methylomonas</taxon>
    </lineage>
</organism>
<evidence type="ECO:0000313" key="2">
    <source>
        <dbReference type="Proteomes" id="UP001524499"/>
    </source>
</evidence>